<sequence>MESEGIESNRKRMKPDSREEGDGAVSDSEMAQREEFGMSVAGSEEVELSISQILGKIDRFTEMISELLDSGKAVFKKISDDYEERLIMIHKEQMEKWQEEIRELRAIDASNEEASAVLHNATYLLQNPHVDS</sequence>
<dbReference type="OMA" id="EMELHIA"/>
<keyword evidence="3" id="KW-1185">Reference proteome</keyword>
<dbReference type="PANTHER" id="PTHR35500">
    <property type="entry name" value="OS03G0108700 PROTEIN"/>
    <property type="match status" value="1"/>
</dbReference>
<organism evidence="2 3">
    <name type="scientific">Rosa chinensis</name>
    <name type="common">China rose</name>
    <dbReference type="NCBI Taxonomy" id="74649"/>
    <lineage>
        <taxon>Eukaryota</taxon>
        <taxon>Viridiplantae</taxon>
        <taxon>Streptophyta</taxon>
        <taxon>Embryophyta</taxon>
        <taxon>Tracheophyta</taxon>
        <taxon>Spermatophyta</taxon>
        <taxon>Magnoliopsida</taxon>
        <taxon>eudicotyledons</taxon>
        <taxon>Gunneridae</taxon>
        <taxon>Pentapetalae</taxon>
        <taxon>rosids</taxon>
        <taxon>fabids</taxon>
        <taxon>Rosales</taxon>
        <taxon>Rosaceae</taxon>
        <taxon>Rosoideae</taxon>
        <taxon>Rosoideae incertae sedis</taxon>
        <taxon>Rosa</taxon>
    </lineage>
</organism>
<evidence type="ECO:0000256" key="1">
    <source>
        <dbReference type="SAM" id="MobiDB-lite"/>
    </source>
</evidence>
<dbReference type="AlphaFoldDB" id="A0A2P6RZD4"/>
<comment type="caution">
    <text evidence="2">The sequence shown here is derived from an EMBL/GenBank/DDBJ whole genome shotgun (WGS) entry which is preliminary data.</text>
</comment>
<feature type="region of interest" description="Disordered" evidence="1">
    <location>
        <begin position="1"/>
        <end position="42"/>
    </location>
</feature>
<protein>
    <recommendedName>
        <fullName evidence="4">Knotted 1-binding protein</fullName>
    </recommendedName>
</protein>
<dbReference type="EMBL" id="PDCK01000040">
    <property type="protein sequence ID" value="PRQ51787.1"/>
    <property type="molecule type" value="Genomic_DNA"/>
</dbReference>
<accession>A0A2P6RZD4</accession>
<evidence type="ECO:0000313" key="2">
    <source>
        <dbReference type="EMBL" id="PRQ51787.1"/>
    </source>
</evidence>
<dbReference type="Gramene" id="PRQ51787">
    <property type="protein sequence ID" value="PRQ51787"/>
    <property type="gene ID" value="RchiOBHm_Chr2g0148291"/>
</dbReference>
<evidence type="ECO:0008006" key="4">
    <source>
        <dbReference type="Google" id="ProtNLM"/>
    </source>
</evidence>
<evidence type="ECO:0000313" key="3">
    <source>
        <dbReference type="Proteomes" id="UP000238479"/>
    </source>
</evidence>
<reference evidence="2 3" key="1">
    <citation type="journal article" date="2018" name="Nat. Genet.">
        <title>The Rosa genome provides new insights in the design of modern roses.</title>
        <authorList>
            <person name="Bendahmane M."/>
        </authorList>
    </citation>
    <scope>NUCLEOTIDE SEQUENCE [LARGE SCALE GENOMIC DNA]</scope>
    <source>
        <strain evidence="3">cv. Old Blush</strain>
    </source>
</reference>
<dbReference type="STRING" id="74649.A0A2P6RZD4"/>
<proteinExistence type="predicted"/>
<feature type="compositionally biased region" description="Basic and acidic residues" evidence="1">
    <location>
        <begin position="7"/>
        <end position="21"/>
    </location>
</feature>
<gene>
    <name evidence="2" type="ORF">RchiOBHm_Chr2g0148291</name>
</gene>
<dbReference type="OrthoDB" id="1933196at2759"/>
<name>A0A2P6RZD4_ROSCH</name>
<dbReference type="Proteomes" id="UP000238479">
    <property type="component" value="Chromosome 2"/>
</dbReference>
<dbReference type="PANTHER" id="PTHR35500:SF1">
    <property type="entry name" value="OS03G0108700 PROTEIN"/>
    <property type="match status" value="1"/>
</dbReference>